<sequence length="687" mass="73740">MPHKNSSRARLVLNLNKPGQYNTEVRGNKVWIFINESDDTVSAPARPAVKAAPAAPAKQQAAAPSTKSAVSVSEPFTPAKQQAAAPFTESVVSVSAPFSPAKQQAAASAKQQTAAPAKQQAAAPAKQQAAAPAKQQAAAPAKQTNIDFRKDGKNAGIIELAALGFAGQPDISQQHDHIIVTLKNHTLPTTLQRSLDVADFKTPVQKVTLKRLNNDTQLIITTAGNWELVNKSAAPGYFTFQVLPKKQNLESGGVNNAPKTFTGRKISLDFQDVEIRTILQILAKESGMNIVASDSVNGKMTLSLKDVPWDQALDLVMQARNLDMRQQGNIVNIAPRDELLAKDKAFLQAEKDIADLGALYSQNFQLKYKNVEEFRSILRLDNADTTGNRNTLVSGRGSVLIDPATNTLIVTDTRSVIEKFRKLIDELDVPAQQVMIEARIVEAADGFSRDLGVKFGATGKKKLKNDTSAFGWGVNSGFGGDDKWGAETKINLPITAAANSISLVRAISSGALNLELSASESLSKTKTLANPRVLTQNRKEAKIESGYEIPFTVTSIANGGSSTNTELKKAVLGLTVTPNITPDGQIIMTVKINKDSPAQCASGNQTILCISTKNLNTQAMVENGGTLIVGGIYEEDNGNTLTKVPLLGDIPVIGNLFKTRGKKTDRRELLIFITPRIMGTAGNSLRY</sequence>
<evidence type="ECO:0000256" key="2">
    <source>
        <dbReference type="ARBA" id="ARBA00006304"/>
    </source>
</evidence>
<proteinExistence type="inferred from homology"/>
<evidence type="ECO:0000256" key="7">
    <source>
        <dbReference type="ARBA" id="ARBA00023136"/>
    </source>
</evidence>
<evidence type="ECO:0000256" key="12">
    <source>
        <dbReference type="RuleBase" id="RU004004"/>
    </source>
</evidence>
<accession>C6SLH8</accession>
<evidence type="ECO:0000256" key="8">
    <source>
        <dbReference type="ARBA" id="ARBA00023237"/>
    </source>
</evidence>
<comment type="subunit">
    <text evidence="11">Homododecamer. Tetramer of trimer.</text>
</comment>
<dbReference type="AlphaFoldDB" id="C6SLH8"/>
<evidence type="ECO:0000256" key="3">
    <source>
        <dbReference type="ARBA" id="ARBA00014124"/>
    </source>
</evidence>
<dbReference type="InterPro" id="IPR001775">
    <property type="entry name" value="GspD/PilQ"/>
</dbReference>
<name>C6SLH8_NEIME</name>
<protein>
    <recommendedName>
        <fullName evidence="3">Type IV pilus biogenesis and competence protein PilQ</fullName>
    </recommendedName>
</protein>
<keyword evidence="8" id="KW-0998">Cell outer membrane</keyword>
<dbReference type="Pfam" id="PF03958">
    <property type="entry name" value="Secretin_N"/>
    <property type="match status" value="1"/>
</dbReference>
<dbReference type="NCBIfam" id="TIGR02515">
    <property type="entry name" value="IV_pilus_PilQ"/>
    <property type="match status" value="1"/>
</dbReference>
<dbReference type="PRINTS" id="PR00811">
    <property type="entry name" value="BCTERIALGSPD"/>
</dbReference>
<dbReference type="Gene3D" id="3.30.1370.130">
    <property type="match status" value="1"/>
</dbReference>
<dbReference type="GO" id="GO:0009306">
    <property type="term" value="P:protein secretion"/>
    <property type="evidence" value="ECO:0007669"/>
    <property type="project" value="InterPro"/>
</dbReference>
<dbReference type="Pfam" id="PF00263">
    <property type="entry name" value="Secretin"/>
    <property type="match status" value="1"/>
</dbReference>
<evidence type="ECO:0000256" key="5">
    <source>
        <dbReference type="ARBA" id="ARBA00022729"/>
    </source>
</evidence>
<dbReference type="PANTHER" id="PTHR30604">
    <property type="entry name" value="PROTEIN TRANSPORT PROTEIN HOFQ"/>
    <property type="match status" value="1"/>
</dbReference>
<comment type="function">
    <text evidence="10">Required for type IV pilus biogenesis and competence. Could function as a pore for exit of the pilus but also as a channel for entry of heme and antimicrobial agents and uptake of transforming DNA.</text>
</comment>
<keyword evidence="4 12" id="KW-0813">Transport</keyword>
<keyword evidence="5" id="KW-0732">Signal</keyword>
<evidence type="ECO:0000256" key="4">
    <source>
        <dbReference type="ARBA" id="ARBA00022448"/>
    </source>
</evidence>
<evidence type="ECO:0000256" key="1">
    <source>
        <dbReference type="ARBA" id="ARBA00004442"/>
    </source>
</evidence>
<evidence type="ECO:0000313" key="15">
    <source>
        <dbReference type="EMBL" id="CBA09077.1"/>
    </source>
</evidence>
<feature type="domain" description="Secretin/TonB short N-terminal" evidence="14">
    <location>
        <begin position="288"/>
        <end position="336"/>
    </location>
</feature>
<dbReference type="GO" id="GO:0030420">
    <property type="term" value="P:establishment of competence for transformation"/>
    <property type="evidence" value="ECO:0007669"/>
    <property type="project" value="UniProtKB-KW"/>
</dbReference>
<evidence type="ECO:0000256" key="10">
    <source>
        <dbReference type="ARBA" id="ARBA00024678"/>
    </source>
</evidence>
<dbReference type="Gene3D" id="2.60.40.3470">
    <property type="match status" value="1"/>
</dbReference>
<dbReference type="SMART" id="SM00965">
    <property type="entry name" value="STN"/>
    <property type="match status" value="1"/>
</dbReference>
<feature type="region of interest" description="Disordered" evidence="13">
    <location>
        <begin position="45"/>
        <end position="66"/>
    </location>
</feature>
<dbReference type="EMBL" id="AM889138">
    <property type="protein sequence ID" value="CBA09077.1"/>
    <property type="molecule type" value="Genomic_DNA"/>
</dbReference>
<evidence type="ECO:0000256" key="13">
    <source>
        <dbReference type="SAM" id="MobiDB-lite"/>
    </source>
</evidence>
<comment type="similarity">
    <text evidence="2">Belongs to the bacterial secretin family. PilQ subfamily.</text>
</comment>
<keyword evidence="7" id="KW-0472">Membrane</keyword>
<dbReference type="GO" id="GO:0009279">
    <property type="term" value="C:cell outer membrane"/>
    <property type="evidence" value="ECO:0007669"/>
    <property type="project" value="UniProtKB-SubCell"/>
</dbReference>
<evidence type="ECO:0000256" key="11">
    <source>
        <dbReference type="ARBA" id="ARBA00025897"/>
    </source>
</evidence>
<keyword evidence="9" id="KW-0178">Competence</keyword>
<evidence type="ECO:0000259" key="14">
    <source>
        <dbReference type="SMART" id="SM00965"/>
    </source>
</evidence>
<dbReference type="InterPro" id="IPR011662">
    <property type="entry name" value="Secretin/TonB_short_N"/>
</dbReference>
<evidence type="ECO:0000256" key="6">
    <source>
        <dbReference type="ARBA" id="ARBA00022927"/>
    </source>
</evidence>
<dbReference type="InterPro" id="IPR005644">
    <property type="entry name" value="NolW-like"/>
</dbReference>
<dbReference type="InterPro" id="IPR013355">
    <property type="entry name" value="Pilus_4_PilQ"/>
</dbReference>
<dbReference type="Gene3D" id="3.30.1370.120">
    <property type="match status" value="1"/>
</dbReference>
<comment type="subcellular location">
    <subcellularLocation>
        <location evidence="1 12">Cell outer membrane</location>
    </subcellularLocation>
</comment>
<dbReference type="InterPro" id="IPR021731">
    <property type="entry name" value="AMIN_dom"/>
</dbReference>
<dbReference type="InterPro" id="IPR051808">
    <property type="entry name" value="Type_IV_pilus_biogenesis"/>
</dbReference>
<dbReference type="InterPro" id="IPR004846">
    <property type="entry name" value="T2SS/T3SS_dom"/>
</dbReference>
<evidence type="ECO:0000256" key="9">
    <source>
        <dbReference type="ARBA" id="ARBA00023287"/>
    </source>
</evidence>
<reference evidence="15" key="1">
    <citation type="journal article" date="2008" name="Proc. Natl. Acad. Sci. U.S.A.">
        <title>Whole-genome comparison of disease and carriage strains provides insights into virulence evolution in Neisseria meningitidis.</title>
        <authorList>
            <person name="Schoen C."/>
            <person name="Blom J."/>
            <person name="Claus H."/>
            <person name="Schramm-Glueck A."/>
            <person name="Brandt P."/>
            <person name="Mueller T."/>
            <person name="Goesmann A."/>
            <person name="Joseph B."/>
            <person name="Konietzny S."/>
            <person name="Kurzai O."/>
            <person name="Schmitt C."/>
            <person name="Friedrich T."/>
            <person name="Linke B."/>
            <person name="Vogel U."/>
            <person name="Frosch M."/>
        </authorList>
    </citation>
    <scope>NUCLEOTIDE SEQUENCE</scope>
    <source>
        <strain evidence="15">Alpha275</strain>
    </source>
</reference>
<dbReference type="InterPro" id="IPR004845">
    <property type="entry name" value="T2SS_GspD_CS"/>
</dbReference>
<feature type="region of interest" description="Disordered" evidence="13">
    <location>
        <begin position="105"/>
        <end position="146"/>
    </location>
</feature>
<keyword evidence="6" id="KW-0653">Protein transport</keyword>
<dbReference type="Pfam" id="PF07660">
    <property type="entry name" value="STN"/>
    <property type="match status" value="1"/>
</dbReference>
<organism evidence="15">
    <name type="scientific">Neisseria meningitidis alpha275</name>
    <dbReference type="NCBI Taxonomy" id="295996"/>
    <lineage>
        <taxon>Bacteria</taxon>
        <taxon>Pseudomonadati</taxon>
        <taxon>Pseudomonadota</taxon>
        <taxon>Betaproteobacteria</taxon>
        <taxon>Neisseriales</taxon>
        <taxon>Neisseriaceae</taxon>
        <taxon>Neisseria</taxon>
    </lineage>
</organism>
<dbReference type="Pfam" id="PF11741">
    <property type="entry name" value="AMIN"/>
    <property type="match status" value="1"/>
</dbReference>
<feature type="compositionally biased region" description="Low complexity" evidence="13">
    <location>
        <begin position="105"/>
        <end position="143"/>
    </location>
</feature>
<gene>
    <name evidence="15" type="primary">pilQ</name>
    <name evidence="15" type="ORF">NMW_1804</name>
</gene>
<feature type="compositionally biased region" description="Low complexity" evidence="13">
    <location>
        <begin position="45"/>
        <end position="64"/>
    </location>
</feature>
<dbReference type="PANTHER" id="PTHR30604:SF1">
    <property type="entry name" value="DNA UTILIZATION PROTEIN HOFQ"/>
    <property type="match status" value="1"/>
</dbReference>
<dbReference type="PROSITE" id="PS00875">
    <property type="entry name" value="T2SP_D"/>
    <property type="match status" value="1"/>
</dbReference>
<dbReference type="InterPro" id="IPR038591">
    <property type="entry name" value="NolW-like_sf"/>
</dbReference>